<evidence type="ECO:0000256" key="1">
    <source>
        <dbReference type="SAM" id="MobiDB-lite"/>
    </source>
</evidence>
<sequence>MAVVARLKDEVIGRNGPRPISGVIDVPARLVIVLGGRDVCSAMAALRAVVRGYRFDAVQVRPLERGTVHRAREVDDDDHDETEQQAHPARTPGGPRPDPYTDHRRRVFDQTP</sequence>
<dbReference type="RefSeq" id="WP_020930858.1">
    <property type="nucleotide sequence ID" value="NZ_BHXC01000007.1"/>
</dbReference>
<evidence type="ECO:0000313" key="2">
    <source>
        <dbReference type="EMBL" id="GCB94390.1"/>
    </source>
</evidence>
<proteinExistence type="predicted"/>
<dbReference type="AlphaFoldDB" id="A0A401R9X1"/>
<evidence type="ECO:0000313" key="3">
    <source>
        <dbReference type="Proteomes" id="UP000288351"/>
    </source>
</evidence>
<gene>
    <name evidence="2" type="ORF">SALB_07189</name>
</gene>
<organism evidence="2 3">
    <name type="scientific">Streptomyces noursei</name>
    <name type="common">Streptomyces albulus</name>
    <dbReference type="NCBI Taxonomy" id="1971"/>
    <lineage>
        <taxon>Bacteria</taxon>
        <taxon>Bacillati</taxon>
        <taxon>Actinomycetota</taxon>
        <taxon>Actinomycetes</taxon>
        <taxon>Kitasatosporales</taxon>
        <taxon>Streptomycetaceae</taxon>
        <taxon>Streptomyces</taxon>
    </lineage>
</organism>
<reference evidence="2 3" key="1">
    <citation type="journal article" date="2019" name="Microbiol. Resour. Announc.">
        <title>Draft Genome Sequence of the Most Traditional epsilon-Poly-l-Lysine Producer, Streptomyces albulus NBRC14147.</title>
        <authorList>
            <person name="Yamanaka K."/>
            <person name="Hamano Y."/>
        </authorList>
    </citation>
    <scope>NUCLEOTIDE SEQUENCE [LARGE SCALE GENOMIC DNA]</scope>
    <source>
        <strain evidence="2 3">NBRC 14147</strain>
    </source>
</reference>
<name>A0A401R9X1_STRNR</name>
<accession>A0A401R9X1</accession>
<feature type="compositionally biased region" description="Acidic residues" evidence="1">
    <location>
        <begin position="74"/>
        <end position="83"/>
    </location>
</feature>
<dbReference type="Proteomes" id="UP000288351">
    <property type="component" value="Unassembled WGS sequence"/>
</dbReference>
<feature type="region of interest" description="Disordered" evidence="1">
    <location>
        <begin position="65"/>
        <end position="112"/>
    </location>
</feature>
<protein>
    <submittedName>
        <fullName evidence="2">Uncharacterized protein</fullName>
    </submittedName>
</protein>
<comment type="caution">
    <text evidence="2">The sequence shown here is derived from an EMBL/GenBank/DDBJ whole genome shotgun (WGS) entry which is preliminary data.</text>
</comment>
<dbReference type="EMBL" id="BHXC01000007">
    <property type="protein sequence ID" value="GCB94390.1"/>
    <property type="molecule type" value="Genomic_DNA"/>
</dbReference>